<evidence type="ECO:0000313" key="2">
    <source>
        <dbReference type="EMBL" id="KAK1847860.1"/>
    </source>
</evidence>
<feature type="domain" description="F-box" evidence="1">
    <location>
        <begin position="1"/>
        <end position="50"/>
    </location>
</feature>
<dbReference type="EMBL" id="JAQOWY010000189">
    <property type="protein sequence ID" value="KAK1847860.1"/>
    <property type="molecule type" value="Genomic_DNA"/>
</dbReference>
<accession>A0AAD9EGP1</accession>
<protein>
    <recommendedName>
        <fullName evidence="1">F-box domain-containing protein</fullName>
    </recommendedName>
</protein>
<sequence length="250" mass="28068">MARLEDLPYELWLIIMKGLDPLSTIHFAQVCPRGYAVLCGLPQKQRYDEIARKIGHKNMGLIQAQDACQDTVGRSFKYTGKYGTRDERDERDEGIQLALSQLRSCIAGEVPRHGKGWLLAYLEDSKKVDNFNATITGCNSFIKLVDRRLLALGKQSVPSALRKRFLVALVVLRSLNGAQCELMAQLAEEFGIWACEGFKYLVYAYPSRQAALTQLFRFMGLRYGHLTSEEYCLPCSSLMNGAGEPAMDAN</sequence>
<reference evidence="2" key="1">
    <citation type="submission" date="2023-01" db="EMBL/GenBank/DDBJ databases">
        <title>Colletotrichum chrysophilum M932 genome sequence.</title>
        <authorList>
            <person name="Baroncelli R."/>
        </authorList>
    </citation>
    <scope>NUCLEOTIDE SEQUENCE</scope>
    <source>
        <strain evidence="2">M932</strain>
    </source>
</reference>
<dbReference type="Proteomes" id="UP001243330">
    <property type="component" value="Unassembled WGS sequence"/>
</dbReference>
<dbReference type="InterPro" id="IPR001810">
    <property type="entry name" value="F-box_dom"/>
</dbReference>
<proteinExistence type="predicted"/>
<dbReference type="CDD" id="cd09917">
    <property type="entry name" value="F-box_SF"/>
    <property type="match status" value="1"/>
</dbReference>
<evidence type="ECO:0000313" key="3">
    <source>
        <dbReference type="Proteomes" id="UP001243330"/>
    </source>
</evidence>
<keyword evidence="3" id="KW-1185">Reference proteome</keyword>
<comment type="caution">
    <text evidence="2">The sequence shown here is derived from an EMBL/GenBank/DDBJ whole genome shotgun (WGS) entry which is preliminary data.</text>
</comment>
<dbReference type="PROSITE" id="PS50181">
    <property type="entry name" value="FBOX"/>
    <property type="match status" value="1"/>
</dbReference>
<organism evidence="2 3">
    <name type="scientific">Colletotrichum chrysophilum</name>
    <dbReference type="NCBI Taxonomy" id="1836956"/>
    <lineage>
        <taxon>Eukaryota</taxon>
        <taxon>Fungi</taxon>
        <taxon>Dikarya</taxon>
        <taxon>Ascomycota</taxon>
        <taxon>Pezizomycotina</taxon>
        <taxon>Sordariomycetes</taxon>
        <taxon>Hypocreomycetidae</taxon>
        <taxon>Glomerellales</taxon>
        <taxon>Glomerellaceae</taxon>
        <taxon>Colletotrichum</taxon>
        <taxon>Colletotrichum gloeosporioides species complex</taxon>
    </lineage>
</organism>
<gene>
    <name evidence="2" type="ORF">CCHR01_09517</name>
</gene>
<evidence type="ECO:0000259" key="1">
    <source>
        <dbReference type="PROSITE" id="PS50181"/>
    </source>
</evidence>
<name>A0AAD9EGP1_9PEZI</name>
<dbReference type="AlphaFoldDB" id="A0AAD9EGP1"/>
<dbReference type="InterPro" id="IPR036047">
    <property type="entry name" value="F-box-like_dom_sf"/>
</dbReference>
<dbReference type="SUPFAM" id="SSF81383">
    <property type="entry name" value="F-box domain"/>
    <property type="match status" value="1"/>
</dbReference>